<reference evidence="2 3" key="1">
    <citation type="submission" date="2019-11" db="EMBL/GenBank/DDBJ databases">
        <title>P. haliotis isolates from Z. marina roots.</title>
        <authorList>
            <person name="Cohen M."/>
            <person name="Jospin G."/>
            <person name="Eisen J.A."/>
            <person name="Coil D.A."/>
        </authorList>
    </citation>
    <scope>NUCLEOTIDE SEQUENCE [LARGE SCALE GENOMIC DNA]</scope>
    <source>
        <strain evidence="2 3">UCD-MCMsp1aY</strain>
    </source>
</reference>
<evidence type="ECO:0000313" key="2">
    <source>
        <dbReference type="EMBL" id="MUH73202.1"/>
    </source>
</evidence>
<organism evidence="2 3">
    <name type="scientific">Psychrosphaera haliotis</name>
    <dbReference type="NCBI Taxonomy" id="555083"/>
    <lineage>
        <taxon>Bacteria</taxon>
        <taxon>Pseudomonadati</taxon>
        <taxon>Pseudomonadota</taxon>
        <taxon>Gammaproteobacteria</taxon>
        <taxon>Alteromonadales</taxon>
        <taxon>Pseudoalteromonadaceae</taxon>
        <taxon>Psychrosphaera</taxon>
    </lineage>
</organism>
<keyword evidence="3" id="KW-1185">Reference proteome</keyword>
<name>A0A6N8FEV2_9GAMM</name>
<dbReference type="EMBL" id="WOCD01000005">
    <property type="protein sequence ID" value="MUH73202.1"/>
    <property type="molecule type" value="Genomic_DNA"/>
</dbReference>
<feature type="transmembrane region" description="Helical" evidence="1">
    <location>
        <begin position="44"/>
        <end position="67"/>
    </location>
</feature>
<evidence type="ECO:0000313" key="3">
    <source>
        <dbReference type="Proteomes" id="UP000439994"/>
    </source>
</evidence>
<feature type="transmembrane region" description="Helical" evidence="1">
    <location>
        <begin position="127"/>
        <end position="149"/>
    </location>
</feature>
<gene>
    <name evidence="2" type="ORF">GNP35_12350</name>
</gene>
<keyword evidence="1" id="KW-1133">Transmembrane helix</keyword>
<comment type="caution">
    <text evidence="2">The sequence shown here is derived from an EMBL/GenBank/DDBJ whole genome shotgun (WGS) entry which is preliminary data.</text>
</comment>
<dbReference type="OrthoDB" id="6058395at2"/>
<evidence type="ECO:0000256" key="1">
    <source>
        <dbReference type="SAM" id="Phobius"/>
    </source>
</evidence>
<keyword evidence="1" id="KW-0812">Transmembrane</keyword>
<dbReference type="Proteomes" id="UP000439994">
    <property type="component" value="Unassembled WGS sequence"/>
</dbReference>
<protein>
    <submittedName>
        <fullName evidence="2">Uncharacterized protein</fullName>
    </submittedName>
</protein>
<accession>A0A6N8FEV2</accession>
<proteinExistence type="predicted"/>
<sequence length="158" mass="17599">MKIVFAFLAAILLPALLITAWYLYGQFVTFEHDDPYIWVRTRGFLAICITVSAGFVVFLGLPTYFLLRKLNSVNWWATLISGFVLGAIPMAIFTWPLRYPEMKTSASVNGVKTMIDGVPTLDGWLQFLQGVSFLGVCGMVGALAFWLAAPNKPLKQDK</sequence>
<dbReference type="RefSeq" id="WP_155696403.1">
    <property type="nucleotide sequence ID" value="NZ_WOCD01000005.1"/>
</dbReference>
<dbReference type="AlphaFoldDB" id="A0A6N8FEV2"/>
<feature type="transmembrane region" description="Helical" evidence="1">
    <location>
        <begin position="74"/>
        <end position="95"/>
    </location>
</feature>
<keyword evidence="1" id="KW-0472">Membrane</keyword>